<organism evidence="2 3">
    <name type="scientific">Shewanella halifaxensis (strain HAW-EB4)</name>
    <dbReference type="NCBI Taxonomy" id="458817"/>
    <lineage>
        <taxon>Bacteria</taxon>
        <taxon>Pseudomonadati</taxon>
        <taxon>Pseudomonadota</taxon>
        <taxon>Gammaproteobacteria</taxon>
        <taxon>Alteromonadales</taxon>
        <taxon>Shewanellaceae</taxon>
        <taxon>Shewanella</taxon>
    </lineage>
</organism>
<dbReference type="Gene3D" id="3.40.430.10">
    <property type="entry name" value="Dihydrofolate Reductase, subunit A"/>
    <property type="match status" value="1"/>
</dbReference>
<dbReference type="InterPro" id="IPR002734">
    <property type="entry name" value="RibDG_C"/>
</dbReference>
<reference evidence="2" key="1">
    <citation type="submission" date="2008-01" db="EMBL/GenBank/DDBJ databases">
        <title>Complete sequence of Shewanella halifaxensis HAW-EB4.</title>
        <authorList>
            <consortium name="US DOE Joint Genome Institute"/>
            <person name="Copeland A."/>
            <person name="Lucas S."/>
            <person name="Lapidus A."/>
            <person name="Glavina del Rio T."/>
            <person name="Dalin E."/>
            <person name="Tice H."/>
            <person name="Bruce D."/>
            <person name="Goodwin L."/>
            <person name="Pitluck S."/>
            <person name="Sims D."/>
            <person name="Brettin T."/>
            <person name="Detter J.C."/>
            <person name="Han C."/>
            <person name="Kuske C.R."/>
            <person name="Schmutz J."/>
            <person name="Larimer F."/>
            <person name="Land M."/>
            <person name="Hauser L."/>
            <person name="Kyrpides N."/>
            <person name="Kim E."/>
            <person name="Zhao J.-S."/>
            <person name="Richardson P."/>
        </authorList>
    </citation>
    <scope>NUCLEOTIDE SEQUENCE [LARGE SCALE GENOMIC DNA]</scope>
    <source>
        <strain evidence="2">HAW-EB4</strain>
    </source>
</reference>
<gene>
    <name evidence="2" type="ordered locus">Shal_3407</name>
</gene>
<dbReference type="eggNOG" id="COG0262">
    <property type="taxonomic scope" value="Bacteria"/>
</dbReference>
<protein>
    <submittedName>
        <fullName evidence="2">Bifunctional deaminase-reductase domain protein</fullName>
    </submittedName>
</protein>
<dbReference type="Proteomes" id="UP000001317">
    <property type="component" value="Chromosome"/>
</dbReference>
<dbReference type="AlphaFoldDB" id="B0TSJ9"/>
<dbReference type="InterPro" id="IPR024072">
    <property type="entry name" value="DHFR-like_dom_sf"/>
</dbReference>
<dbReference type="InterPro" id="IPR050765">
    <property type="entry name" value="Riboflavin_Biosynth_HTPR"/>
</dbReference>
<dbReference type="KEGG" id="shl:Shal_3407"/>
<dbReference type="EMBL" id="CP000931">
    <property type="protein sequence ID" value="ABZ77953.1"/>
    <property type="molecule type" value="Genomic_DNA"/>
</dbReference>
<feature type="domain" description="Bacterial bifunctional deaminase-reductase C-terminal" evidence="1">
    <location>
        <begin position="11"/>
        <end position="174"/>
    </location>
</feature>
<dbReference type="STRING" id="458817.Shal_3407"/>
<evidence type="ECO:0000313" key="2">
    <source>
        <dbReference type="EMBL" id="ABZ77953.1"/>
    </source>
</evidence>
<accession>B0TSJ9</accession>
<dbReference type="GO" id="GO:0008703">
    <property type="term" value="F:5-amino-6-(5-phosphoribosylamino)uracil reductase activity"/>
    <property type="evidence" value="ECO:0007669"/>
    <property type="project" value="InterPro"/>
</dbReference>
<dbReference type="GO" id="GO:0009231">
    <property type="term" value="P:riboflavin biosynthetic process"/>
    <property type="evidence" value="ECO:0007669"/>
    <property type="project" value="InterPro"/>
</dbReference>
<dbReference type="HOGENOM" id="CLU_043966_4_2_6"/>
<dbReference type="Pfam" id="PF01872">
    <property type="entry name" value="RibD_C"/>
    <property type="match status" value="1"/>
</dbReference>
<evidence type="ECO:0000259" key="1">
    <source>
        <dbReference type="Pfam" id="PF01872"/>
    </source>
</evidence>
<dbReference type="PANTHER" id="PTHR38011">
    <property type="entry name" value="DIHYDROFOLATE REDUCTASE FAMILY PROTEIN (AFU_ORTHOLOGUE AFUA_8G06820)"/>
    <property type="match status" value="1"/>
</dbReference>
<sequence length="184" mass="20732">MFKREITMPNIVYIATSLDGFIADKHNKVDWLHDIPNPEGSDLGFSDFMARIDALIMGRNTLEIVLSFGIDWPYNKPVFVLSNTLTEVPAELEGKAFIINGELEHIVQQLNSKGYQNLYIDGGKTIQGFLQRDLIDELIITTIPVLLGGGIPLFGELAAPLKFKHVKAERLIDHLVQNSFIRQR</sequence>
<proteinExistence type="predicted"/>
<dbReference type="SUPFAM" id="SSF53597">
    <property type="entry name" value="Dihydrofolate reductase-like"/>
    <property type="match status" value="1"/>
</dbReference>
<name>B0TSJ9_SHEHH</name>
<keyword evidence="3" id="KW-1185">Reference proteome</keyword>
<evidence type="ECO:0000313" key="3">
    <source>
        <dbReference type="Proteomes" id="UP000001317"/>
    </source>
</evidence>
<dbReference type="PANTHER" id="PTHR38011:SF11">
    <property type="entry name" value="2,5-DIAMINO-6-RIBOSYLAMINO-4(3H)-PYRIMIDINONE 5'-PHOSPHATE REDUCTASE"/>
    <property type="match status" value="1"/>
</dbReference>